<dbReference type="PRINTS" id="PR00081">
    <property type="entry name" value="GDHRDH"/>
</dbReference>
<dbReference type="Gene3D" id="3.30.200.20">
    <property type="entry name" value="Phosphorylase Kinase, domain 1"/>
    <property type="match status" value="1"/>
</dbReference>
<dbReference type="EMBL" id="JAWRVI010000004">
    <property type="protein sequence ID" value="KAK4094071.1"/>
    <property type="molecule type" value="Genomic_DNA"/>
</dbReference>
<protein>
    <recommendedName>
        <fullName evidence="3">Aminoglycoside phosphotransferase domain-containing protein</fullName>
    </recommendedName>
</protein>
<dbReference type="Pfam" id="PF01636">
    <property type="entry name" value="APH"/>
    <property type="match status" value="1"/>
</dbReference>
<evidence type="ECO:0000259" key="3">
    <source>
        <dbReference type="Pfam" id="PF01636"/>
    </source>
</evidence>
<dbReference type="PANTHER" id="PTHR24320">
    <property type="entry name" value="RETINOL DEHYDROGENASE"/>
    <property type="match status" value="1"/>
</dbReference>
<evidence type="ECO:0000256" key="1">
    <source>
        <dbReference type="ARBA" id="ARBA00006484"/>
    </source>
</evidence>
<organism evidence="4 5">
    <name type="scientific">Purpureocillium lilacinum</name>
    <name type="common">Paecilomyces lilacinus</name>
    <dbReference type="NCBI Taxonomy" id="33203"/>
    <lineage>
        <taxon>Eukaryota</taxon>
        <taxon>Fungi</taxon>
        <taxon>Dikarya</taxon>
        <taxon>Ascomycota</taxon>
        <taxon>Pezizomycotina</taxon>
        <taxon>Sordariomycetes</taxon>
        <taxon>Hypocreomycetidae</taxon>
        <taxon>Hypocreales</taxon>
        <taxon>Ophiocordycipitaceae</taxon>
        <taxon>Purpureocillium</taxon>
    </lineage>
</organism>
<dbReference type="PANTHER" id="PTHR24320:SF148">
    <property type="entry name" value="NAD(P)-BINDING ROSSMANN-FOLD SUPERFAMILY PROTEIN"/>
    <property type="match status" value="1"/>
</dbReference>
<keyword evidence="2" id="KW-0560">Oxidoreductase</keyword>
<evidence type="ECO:0000313" key="5">
    <source>
        <dbReference type="Proteomes" id="UP001287286"/>
    </source>
</evidence>
<dbReference type="SUPFAM" id="SSF51735">
    <property type="entry name" value="NAD(P)-binding Rossmann-fold domains"/>
    <property type="match status" value="1"/>
</dbReference>
<dbReference type="Proteomes" id="UP001287286">
    <property type="component" value="Unassembled WGS sequence"/>
</dbReference>
<keyword evidence="5" id="KW-1185">Reference proteome</keyword>
<evidence type="ECO:0000313" key="4">
    <source>
        <dbReference type="EMBL" id="KAK4094071.1"/>
    </source>
</evidence>
<gene>
    <name evidence="4" type="ORF">Purlil1_1562</name>
</gene>
<dbReference type="InterPro" id="IPR002575">
    <property type="entry name" value="Aminoglycoside_PTrfase"/>
</dbReference>
<dbReference type="Gene3D" id="3.90.1200.10">
    <property type="match status" value="1"/>
</dbReference>
<dbReference type="SUPFAM" id="SSF56112">
    <property type="entry name" value="Protein kinase-like (PK-like)"/>
    <property type="match status" value="1"/>
</dbReference>
<comment type="caution">
    <text evidence="4">The sequence shown here is derived from an EMBL/GenBank/DDBJ whole genome shotgun (WGS) entry which is preliminary data.</text>
</comment>
<accession>A0ABR0CDF6</accession>
<sequence>MSDQLHITDADAVWLLESLPVLQPVRVRRSAEGGEHIVWFVNEDMILRVPALQGADLGALRREKDMLDMLRAEADLHAPEVRDALPEILQLGVAAQGGGGGGGWPYSLYRRAGGVSVEEAPGAVTAETERGLAAFLALLGRASVQEAASRLGVPRGEDVHEGDLTSDALQAWRRLRENNQLGDLSDIDLGYLTAATATEPEASDEQEEQPVFSHADLKGEHIIVDAVTGRLTGIIDWSDARAAAHPGTDIGGLAISIGAAAAARVGAGAGRSPGAIRRGLRVARYEAVVLLDAVRNGGDDSPEGTGELRADNELLMDAVEKLQELDWKLCVLVNFLYRIEPSAGHTSTSWIVHVEPAPQPTQTRSSPQYAANQVLQTPSDKCNQFPRMAMIKNQRARTALRCETQHAWLARLIGPVVKPPLNSVNRRILLLDASTTAHRRPPNMATLAKTIIATGVSSGLGFEAVKQLLEQSQPYRIVLGARDTAATTAAFDRLTFDRAANPLTVLPLDLADLRAVKSFASQALEKVDAIDYLLLNAGMIKSAEGPGPHGSRWCEAAVVNHFSQHYLLHLLRDRLVQSRSRIVVVSSGAVRNVPDPSKLEKDLAAGSSAHFQTIYCDSKFTQLLGAHWWRRQLQGQCRVVAVSPGLIPNTGLGRSTDFKLSMQMPDAKTVPEGAASILAALTRNDFPEDPERIFLTSWGEWWNKDVYGNSLDKALQDKWSPSKEEMEKEAGIAS</sequence>
<dbReference type="InterPro" id="IPR036291">
    <property type="entry name" value="NAD(P)-bd_dom_sf"/>
</dbReference>
<dbReference type="InterPro" id="IPR002347">
    <property type="entry name" value="SDR_fam"/>
</dbReference>
<evidence type="ECO:0000256" key="2">
    <source>
        <dbReference type="ARBA" id="ARBA00023002"/>
    </source>
</evidence>
<dbReference type="Gene3D" id="3.40.50.720">
    <property type="entry name" value="NAD(P)-binding Rossmann-like Domain"/>
    <property type="match status" value="1"/>
</dbReference>
<comment type="similarity">
    <text evidence="1">Belongs to the short-chain dehydrogenases/reductases (SDR) family.</text>
</comment>
<feature type="domain" description="Aminoglycoside phosphotransferase" evidence="3">
    <location>
        <begin position="31"/>
        <end position="275"/>
    </location>
</feature>
<reference evidence="4 5" key="1">
    <citation type="journal article" date="2024" name="Microbiol. Resour. Announc.">
        <title>Genome annotations for the ascomycete fungi Trichoderma harzianum, Trichoderma aggressivum, and Purpureocillium lilacinum.</title>
        <authorList>
            <person name="Beijen E.P.W."/>
            <person name="Ohm R.A."/>
        </authorList>
    </citation>
    <scope>NUCLEOTIDE SEQUENCE [LARGE SCALE GENOMIC DNA]</scope>
    <source>
        <strain evidence="4 5">CBS 150709</strain>
    </source>
</reference>
<name>A0ABR0CDF6_PURLI</name>
<proteinExistence type="inferred from homology"/>
<dbReference type="Pfam" id="PF00106">
    <property type="entry name" value="adh_short"/>
    <property type="match status" value="1"/>
</dbReference>
<dbReference type="InterPro" id="IPR011009">
    <property type="entry name" value="Kinase-like_dom_sf"/>
</dbReference>